<feature type="DNA-binding region" description="H-T-H motif" evidence="4">
    <location>
        <begin position="36"/>
        <end position="55"/>
    </location>
</feature>
<comment type="caution">
    <text evidence="6">The sequence shown here is derived from an EMBL/GenBank/DDBJ whole genome shotgun (WGS) entry which is preliminary data.</text>
</comment>
<gene>
    <name evidence="6" type="ORF">KXJ70_11390</name>
</gene>
<dbReference type="PANTHER" id="PTHR30055">
    <property type="entry name" value="HTH-TYPE TRANSCRIPTIONAL REGULATOR RUTR"/>
    <property type="match status" value="1"/>
</dbReference>
<keyword evidence="2 4" id="KW-0238">DNA-binding</keyword>
<name>A0ABS6VSV8_9GAMM</name>
<evidence type="ECO:0000313" key="7">
    <source>
        <dbReference type="Proteomes" id="UP001166291"/>
    </source>
</evidence>
<keyword evidence="3" id="KW-0804">Transcription</keyword>
<sequence length="209" mass="23257">MNKNVRRVGRPSVTSREEILAAAVELLQQEELSALSLRQLAKQLDLSPTSLYRYFESKQQLITALGENLISLDATSLPASYSSEQRLEALLNQLRRQVLTLPGLLPQFNSALPAEAMVRTIADLAQPIIDMNIERGEAIRHAQSLLWMTLGFALFETSSSADNIAGLFLDLPAELQATSQHLVLNNHEQLWREVMTRNIRGIAALNANI</sequence>
<organism evidence="6 7">
    <name type="scientific">Zhongshania aquimaris</name>
    <dbReference type="NCBI Taxonomy" id="2857107"/>
    <lineage>
        <taxon>Bacteria</taxon>
        <taxon>Pseudomonadati</taxon>
        <taxon>Pseudomonadota</taxon>
        <taxon>Gammaproteobacteria</taxon>
        <taxon>Cellvibrionales</taxon>
        <taxon>Spongiibacteraceae</taxon>
        <taxon>Zhongshania</taxon>
    </lineage>
</organism>
<dbReference type="InterPro" id="IPR050109">
    <property type="entry name" value="HTH-type_TetR-like_transc_reg"/>
</dbReference>
<evidence type="ECO:0000313" key="6">
    <source>
        <dbReference type="EMBL" id="MBW2941387.1"/>
    </source>
</evidence>
<reference evidence="6" key="1">
    <citation type="submission" date="2021-07" db="EMBL/GenBank/DDBJ databases">
        <title>Zhongshania sp. CAU 1632 isolated from seawater.</title>
        <authorList>
            <person name="Kim W."/>
        </authorList>
    </citation>
    <scope>NUCLEOTIDE SEQUENCE</scope>
    <source>
        <strain evidence="6">CAU 1632</strain>
    </source>
</reference>
<dbReference type="PROSITE" id="PS50977">
    <property type="entry name" value="HTH_TETR_2"/>
    <property type="match status" value="1"/>
</dbReference>
<evidence type="ECO:0000256" key="2">
    <source>
        <dbReference type="ARBA" id="ARBA00023125"/>
    </source>
</evidence>
<keyword evidence="7" id="KW-1185">Reference proteome</keyword>
<dbReference type="PANTHER" id="PTHR30055:SF151">
    <property type="entry name" value="TRANSCRIPTIONAL REGULATORY PROTEIN"/>
    <property type="match status" value="1"/>
</dbReference>
<evidence type="ECO:0000256" key="4">
    <source>
        <dbReference type="PROSITE-ProRule" id="PRU00335"/>
    </source>
</evidence>
<dbReference type="Proteomes" id="UP001166291">
    <property type="component" value="Unassembled WGS sequence"/>
</dbReference>
<dbReference type="RefSeq" id="WP_219043619.1">
    <property type="nucleotide sequence ID" value="NZ_JAHWDQ010000002.1"/>
</dbReference>
<evidence type="ECO:0000256" key="1">
    <source>
        <dbReference type="ARBA" id="ARBA00023015"/>
    </source>
</evidence>
<keyword evidence="1" id="KW-0805">Transcription regulation</keyword>
<proteinExistence type="predicted"/>
<evidence type="ECO:0000259" key="5">
    <source>
        <dbReference type="PROSITE" id="PS50977"/>
    </source>
</evidence>
<protein>
    <submittedName>
        <fullName evidence="6">TetR/AcrR family transcriptional regulator</fullName>
    </submittedName>
</protein>
<dbReference type="EMBL" id="JAHWDQ010000002">
    <property type="protein sequence ID" value="MBW2941387.1"/>
    <property type="molecule type" value="Genomic_DNA"/>
</dbReference>
<accession>A0ABS6VSV8</accession>
<feature type="domain" description="HTH tetR-type" evidence="5">
    <location>
        <begin position="13"/>
        <end position="73"/>
    </location>
</feature>
<dbReference type="Pfam" id="PF00440">
    <property type="entry name" value="TetR_N"/>
    <property type="match status" value="1"/>
</dbReference>
<dbReference type="InterPro" id="IPR001647">
    <property type="entry name" value="HTH_TetR"/>
</dbReference>
<evidence type="ECO:0000256" key="3">
    <source>
        <dbReference type="ARBA" id="ARBA00023163"/>
    </source>
</evidence>